<sequence>MSPSNNLNRRGFMGAAGAAGLTVAAGSALTACGGGAGAGGGAAASEKVKLPNYVPAKVPEADLPGNAKGLDAGYLRYPKDLVPQKGPKPGDGKPITALTETFTTMPPALTATGSAGTAGAGGTSSWRTCATTATRYVSQSSDSRSCRE</sequence>
<protein>
    <submittedName>
        <fullName evidence="2">Uncharacterized protein</fullName>
    </submittedName>
</protein>
<dbReference type="EMBL" id="JBHMCG010000157">
    <property type="protein sequence ID" value="MFB9577812.1"/>
    <property type="molecule type" value="Genomic_DNA"/>
</dbReference>
<evidence type="ECO:0000313" key="2">
    <source>
        <dbReference type="EMBL" id="MFB9577812.1"/>
    </source>
</evidence>
<keyword evidence="3" id="KW-1185">Reference proteome</keyword>
<gene>
    <name evidence="2" type="ORF">ACFFTL_37440</name>
</gene>
<name>A0ABV5RIY1_9ACTN</name>
<proteinExistence type="predicted"/>
<organism evidence="2 3">
    <name type="scientific">Streptomyces yanii</name>
    <dbReference type="NCBI Taxonomy" id="78510"/>
    <lineage>
        <taxon>Bacteria</taxon>
        <taxon>Bacillati</taxon>
        <taxon>Actinomycetota</taxon>
        <taxon>Actinomycetes</taxon>
        <taxon>Kitasatosporales</taxon>
        <taxon>Streptomycetaceae</taxon>
        <taxon>Streptomyces</taxon>
    </lineage>
</organism>
<accession>A0ABV5RIY1</accession>
<dbReference type="InterPro" id="IPR006311">
    <property type="entry name" value="TAT_signal"/>
</dbReference>
<dbReference type="PROSITE" id="PS51318">
    <property type="entry name" value="TAT"/>
    <property type="match status" value="1"/>
</dbReference>
<dbReference type="Proteomes" id="UP001589710">
    <property type="component" value="Unassembled WGS sequence"/>
</dbReference>
<evidence type="ECO:0000256" key="1">
    <source>
        <dbReference type="SAM" id="MobiDB-lite"/>
    </source>
</evidence>
<reference evidence="2 3" key="1">
    <citation type="submission" date="2024-09" db="EMBL/GenBank/DDBJ databases">
        <authorList>
            <person name="Sun Q."/>
            <person name="Mori K."/>
        </authorList>
    </citation>
    <scope>NUCLEOTIDE SEQUENCE [LARGE SCALE GENOMIC DNA]</scope>
    <source>
        <strain evidence="2 3">JCM 3331</strain>
    </source>
</reference>
<evidence type="ECO:0000313" key="3">
    <source>
        <dbReference type="Proteomes" id="UP001589710"/>
    </source>
</evidence>
<comment type="caution">
    <text evidence="2">The sequence shown here is derived from an EMBL/GenBank/DDBJ whole genome shotgun (WGS) entry which is preliminary data.</text>
</comment>
<dbReference type="RefSeq" id="WP_345513443.1">
    <property type="nucleotide sequence ID" value="NZ_BAAAXD010000022.1"/>
</dbReference>
<feature type="region of interest" description="Disordered" evidence="1">
    <location>
        <begin position="107"/>
        <end position="126"/>
    </location>
</feature>